<organism evidence="1 2">
    <name type="scientific">Hohenbuehelia grisea</name>
    <dbReference type="NCBI Taxonomy" id="104357"/>
    <lineage>
        <taxon>Eukaryota</taxon>
        <taxon>Fungi</taxon>
        <taxon>Dikarya</taxon>
        <taxon>Basidiomycota</taxon>
        <taxon>Agaricomycotina</taxon>
        <taxon>Agaricomycetes</taxon>
        <taxon>Agaricomycetidae</taxon>
        <taxon>Agaricales</taxon>
        <taxon>Pleurotineae</taxon>
        <taxon>Pleurotaceae</taxon>
        <taxon>Hohenbuehelia</taxon>
    </lineage>
</organism>
<dbReference type="Proteomes" id="UP001556367">
    <property type="component" value="Unassembled WGS sequence"/>
</dbReference>
<evidence type="ECO:0008006" key="3">
    <source>
        <dbReference type="Google" id="ProtNLM"/>
    </source>
</evidence>
<name>A0ABR3IZR4_9AGAR</name>
<gene>
    <name evidence="1" type="ORF">HGRIS_008953</name>
</gene>
<comment type="caution">
    <text evidence="1">The sequence shown here is derived from an EMBL/GenBank/DDBJ whole genome shotgun (WGS) entry which is preliminary data.</text>
</comment>
<proteinExistence type="predicted"/>
<sequence>MPYPKLLDRDLSTQLMSYLSPVDISRYRRVSLSSRDAVKAFNNVAYDLERALAPFLSSSEYTVLRDIQEILGVVISGSQIVNFFDRAASDLDSDLEVYVEFKHAKLLGEWLESIGYQFQPRGPQAKSFSECYALKRTHEDSSVHDQPMLASTINIANAQPNAHQYSSQDIRDVFNFARSSGGRTLNIQLIATVYAPAQAILRFHSTVVMNVVTARCAYALLPVSTFHARQLVKSLNVNENAQSKYVDRGWSMVLTEEVVEGRAAVDAKIRFFGDQYCWTVPLPLPRAAVTFSQPHSVDTIIVNSWANKYSEGLFNPAYKTVKSRHLVRTFTIWRNDLWWGLFHPLFQAFLPGKTGTNGLGRRPSAIHTPAHLENVLAGCVKAIMRPTASTRDDLTDWMVKNYINPTVALNVATSIWGELFSAGRVVYAE</sequence>
<reference evidence="2" key="1">
    <citation type="submission" date="2024-06" db="EMBL/GenBank/DDBJ databases">
        <title>Multi-omics analyses provide insights into the biosynthesis of the anticancer antibiotic pleurotin in Hohenbuehelia grisea.</title>
        <authorList>
            <person name="Weaver J.A."/>
            <person name="Alberti F."/>
        </authorList>
    </citation>
    <scope>NUCLEOTIDE SEQUENCE [LARGE SCALE GENOMIC DNA]</scope>
    <source>
        <strain evidence="2">T-177</strain>
    </source>
</reference>
<protein>
    <recommendedName>
        <fullName evidence="3">F-box domain-containing protein</fullName>
    </recommendedName>
</protein>
<evidence type="ECO:0000313" key="2">
    <source>
        <dbReference type="Proteomes" id="UP001556367"/>
    </source>
</evidence>
<dbReference type="EMBL" id="JASNQZ010000012">
    <property type="protein sequence ID" value="KAL0948828.1"/>
    <property type="molecule type" value="Genomic_DNA"/>
</dbReference>
<keyword evidence="2" id="KW-1185">Reference proteome</keyword>
<accession>A0ABR3IZR4</accession>
<evidence type="ECO:0000313" key="1">
    <source>
        <dbReference type="EMBL" id="KAL0948828.1"/>
    </source>
</evidence>